<protein>
    <submittedName>
        <fullName evidence="1">Uncharacterized protein</fullName>
    </submittedName>
</protein>
<organism evidence="1">
    <name type="scientific">Accumulibacter regalis</name>
    <dbReference type="NCBI Taxonomy" id="522306"/>
    <lineage>
        <taxon>Bacteria</taxon>
        <taxon>Pseudomonadati</taxon>
        <taxon>Pseudomonadota</taxon>
        <taxon>Betaproteobacteria</taxon>
        <taxon>Candidatus Accumulibacter</taxon>
    </lineage>
</organism>
<dbReference type="AlphaFoldDB" id="C7RKJ5"/>
<gene>
    <name evidence="1" type="ordered locus">CAP2UW1_3661</name>
</gene>
<dbReference type="OrthoDB" id="9939416at2"/>
<reference evidence="1" key="1">
    <citation type="submission" date="2009-08" db="EMBL/GenBank/DDBJ databases">
        <authorList>
            <consortium name="US DOE Joint Genome Institute"/>
            <person name="Lucas S."/>
            <person name="Copeland A."/>
            <person name="Lapidus A."/>
            <person name="Glavina del Rio T."/>
            <person name="Dalin E."/>
            <person name="Tice H."/>
            <person name="Bruce D."/>
            <person name="Barry K."/>
            <person name="Pitluck S."/>
            <person name="Lowry S."/>
            <person name="Larimer F."/>
            <person name="Land M."/>
            <person name="Hauser L."/>
            <person name="Kyrpides N."/>
            <person name="Ivanova N."/>
            <person name="McMahon K.D."/>
            <person name="Hugenholtz P."/>
        </authorList>
    </citation>
    <scope>NUCLEOTIDE SEQUENCE</scope>
    <source>
        <strain evidence="1">UW-1</strain>
    </source>
</reference>
<name>C7RKJ5_ACCRE</name>
<reference evidence="1" key="2">
    <citation type="submission" date="2009-09" db="EMBL/GenBank/DDBJ databases">
        <title>Complete sequence of chromosome of Candidatus Accumulibacter phosphatis clade IIA str. UW-1.</title>
        <authorList>
            <consortium name="US DOE Joint Genome Institute"/>
            <person name="Martin H.G."/>
            <person name="Ivanova N."/>
            <person name="Kunin V."/>
            <person name="Warnecke F."/>
            <person name="Barry K."/>
            <person name="He S."/>
            <person name="Salamov A."/>
            <person name="Szeto E."/>
            <person name="Dalin E."/>
            <person name="Pangilinan J.L."/>
            <person name="Lapidus A."/>
            <person name="Lowry S."/>
            <person name="Kyrpides N.C."/>
            <person name="McMahon K.D."/>
            <person name="Hugenholtz P."/>
        </authorList>
    </citation>
    <scope>NUCLEOTIDE SEQUENCE [LARGE SCALE GENOMIC DNA]</scope>
    <source>
        <strain evidence="1">UW-1</strain>
    </source>
</reference>
<dbReference type="EMBL" id="CP001715">
    <property type="protein sequence ID" value="ACV36915.1"/>
    <property type="molecule type" value="Genomic_DNA"/>
</dbReference>
<evidence type="ECO:0000313" key="1">
    <source>
        <dbReference type="EMBL" id="ACV36915.1"/>
    </source>
</evidence>
<accession>C7RKJ5</accession>
<proteinExistence type="predicted"/>
<sequence length="457" mass="46732">MPTLTQYWNDEASRLDLALVAEQASLATLRNALTLAQASQRAAADAARSQADAVAAARRALAAIAMPADGDPLLVRMEDALIGLAAARVALANGELAVQRLRADLAARQGRAGALASELAEARRMLAQATQDAATRTTMGDALTTGSLAGLAADAAAALTGFGADARARVEGEFPASGTAAKDFLKRVRARRAIIEASATSAAGVETAAFTASHAALAQAQRAFDTALQAVSARFQAGSALAADVATLERLAALPVAVPPTSFPVLTPWQHARLHDASRKSAREAALAKLKAVDDAQLALRSAQASYDQALHAAMQAEPDATPAQLDATTLSVQRAALDGKAADLEAARTAVDAGERASLQAWFAAVPDALWEALESLDSALARLTLLSGPPAAATLLADRDAAEAALVSALSAARLTQRKAAGAGAAHLRASAAQLAESETQRQRADAVARSASLF</sequence>
<dbReference type="KEGG" id="app:CAP2UW1_3661"/>
<dbReference type="STRING" id="522306.CAP2UW1_3661"/>
<dbReference type="HOGENOM" id="CLU_598032_0_0_4"/>